<gene>
    <name evidence="1" type="ORF">LNTAR_08449</name>
</gene>
<dbReference type="InterPro" id="IPR015943">
    <property type="entry name" value="WD40/YVTN_repeat-like_dom_sf"/>
</dbReference>
<name>A6DHT1_9BACT</name>
<reference evidence="1 2" key="1">
    <citation type="journal article" date="2010" name="J. Bacteriol.">
        <title>Genome sequence of Lentisphaera araneosa HTCC2155T, the type species of the order Lentisphaerales in the phylum Lentisphaerae.</title>
        <authorList>
            <person name="Thrash J.C."/>
            <person name="Cho J.C."/>
            <person name="Vergin K.L."/>
            <person name="Morris R.M."/>
            <person name="Giovannoni S.J."/>
        </authorList>
    </citation>
    <scope>NUCLEOTIDE SEQUENCE [LARGE SCALE GENOMIC DNA]</scope>
    <source>
        <strain evidence="1 2">HTCC2155</strain>
    </source>
</reference>
<proteinExistence type="predicted"/>
<dbReference type="STRING" id="313628.LNTAR_08449"/>
<dbReference type="AlphaFoldDB" id="A6DHT1"/>
<dbReference type="SUPFAM" id="SSF63829">
    <property type="entry name" value="Calcium-dependent phosphotriesterase"/>
    <property type="match status" value="1"/>
</dbReference>
<comment type="caution">
    <text evidence="1">The sequence shown here is derived from an EMBL/GenBank/DDBJ whole genome shotgun (WGS) entry which is preliminary data.</text>
</comment>
<dbReference type="RefSeq" id="WP_007277466.1">
    <property type="nucleotide sequence ID" value="NZ_ABCK01000004.1"/>
</dbReference>
<evidence type="ECO:0000313" key="2">
    <source>
        <dbReference type="Proteomes" id="UP000004947"/>
    </source>
</evidence>
<dbReference type="eggNOG" id="COG1520">
    <property type="taxonomic scope" value="Bacteria"/>
</dbReference>
<protein>
    <submittedName>
        <fullName evidence="1">Uncharacterized protein</fullName>
    </submittedName>
</protein>
<dbReference type="Proteomes" id="UP000004947">
    <property type="component" value="Unassembled WGS sequence"/>
</dbReference>
<sequence>MNKIKYLFFVSVLLIGALYAEQKKVKALTQDGEQYPIENLPNMLVTEFVFGQVKFLKKGIVDQTWASYGKCQDAWKLDDNSMLVSGVNGVWHYDKNNTRKLLFEPKKRPLEIHSCQPLDDGYVLIAVNGPKVILEISSEGKIRKMIKLPYLKSQVRSQMKMVRKLEDGGYIISASGENKVYILNAKGAVKRTIDLNTLEAPLKADRIHGVKMLANGNVLIGTGYGACLIEVDTKDQVVWSLNPADIPDVNLKYVGGFQVKENGNMVVAAYHSSYPLFEINRDKEIIWKLERSQESDIKKPTNVVLLGEDIEGFAANY</sequence>
<keyword evidence="2" id="KW-1185">Reference proteome</keyword>
<dbReference type="Gene3D" id="2.130.10.10">
    <property type="entry name" value="YVTN repeat-like/Quinoprotein amine dehydrogenase"/>
    <property type="match status" value="1"/>
</dbReference>
<organism evidence="1 2">
    <name type="scientific">Lentisphaera araneosa HTCC2155</name>
    <dbReference type="NCBI Taxonomy" id="313628"/>
    <lineage>
        <taxon>Bacteria</taxon>
        <taxon>Pseudomonadati</taxon>
        <taxon>Lentisphaerota</taxon>
        <taxon>Lentisphaeria</taxon>
        <taxon>Lentisphaerales</taxon>
        <taxon>Lentisphaeraceae</taxon>
        <taxon>Lentisphaera</taxon>
    </lineage>
</organism>
<accession>A6DHT1</accession>
<dbReference type="EMBL" id="ABCK01000004">
    <property type="protein sequence ID" value="EDM28585.1"/>
    <property type="molecule type" value="Genomic_DNA"/>
</dbReference>
<evidence type="ECO:0000313" key="1">
    <source>
        <dbReference type="EMBL" id="EDM28585.1"/>
    </source>
</evidence>